<comment type="caution">
    <text evidence="2">The sequence shown here is derived from an EMBL/GenBank/DDBJ whole genome shotgun (WGS) entry which is preliminary data.</text>
</comment>
<reference evidence="2 3" key="2">
    <citation type="submission" date="2019-03" db="EMBL/GenBank/DDBJ databases">
        <title>Genomic Encyclopedia of Type Strains, Phase IV (KMG-IV): sequencing the most valuable type-strain genomes for metagenomic binning, comparative biology and taxonomic classification.</title>
        <authorList>
            <person name="Goeker M."/>
        </authorList>
    </citation>
    <scope>NUCLEOTIDE SEQUENCE [LARGE SCALE GENOMIC DNA]</scope>
    <source>
        <strain evidence="2 3">DSM 103426</strain>
    </source>
</reference>
<keyword evidence="4" id="KW-1185">Reference proteome</keyword>
<accession>A0A4R3JUJ6</accession>
<dbReference type="EMBL" id="SLZV01000002">
    <property type="protein sequence ID" value="TCS69847.1"/>
    <property type="molecule type" value="Genomic_DNA"/>
</dbReference>
<dbReference type="Pfam" id="PF00702">
    <property type="entry name" value="Hydrolase"/>
    <property type="match status" value="1"/>
</dbReference>
<dbReference type="InterPro" id="IPR023214">
    <property type="entry name" value="HAD_sf"/>
</dbReference>
<dbReference type="Proteomes" id="UP000702954">
    <property type="component" value="Unassembled WGS sequence"/>
</dbReference>
<evidence type="ECO:0000313" key="3">
    <source>
        <dbReference type="Proteomes" id="UP000294613"/>
    </source>
</evidence>
<reference evidence="1 4" key="1">
    <citation type="journal article" date="2018" name="Int. J. Syst. Evol. Microbiol.">
        <title>Draft Genome Sequence of Faecalimonas umbilicata JCM 30896T, an Acetate-Producing Bacterium Isolated from Human Feces.</title>
        <authorList>
            <person name="Sakamoto M."/>
            <person name="Ikeyama N."/>
            <person name="Yuki M."/>
            <person name="Ohkuma M."/>
        </authorList>
    </citation>
    <scope>NUCLEOTIDE SEQUENCE [LARGE SCALE GENOMIC DNA]</scope>
    <source>
        <strain evidence="1 4">EGH7</strain>
    </source>
</reference>
<evidence type="ECO:0000313" key="2">
    <source>
        <dbReference type="EMBL" id="TCS69847.1"/>
    </source>
</evidence>
<name>A0A4R3JUJ6_9FIRM</name>
<protein>
    <submittedName>
        <fullName evidence="2">P-type E1-E2 ATPase</fullName>
    </submittedName>
</protein>
<evidence type="ECO:0000313" key="1">
    <source>
        <dbReference type="EMBL" id="GBU05370.1"/>
    </source>
</evidence>
<dbReference type="EMBL" id="BHEO01000008">
    <property type="protein sequence ID" value="GBU05370.1"/>
    <property type="molecule type" value="Genomic_DNA"/>
</dbReference>
<evidence type="ECO:0000313" key="4">
    <source>
        <dbReference type="Proteomes" id="UP000702954"/>
    </source>
</evidence>
<dbReference type="AlphaFoldDB" id="A0A4R3JUJ6"/>
<sequence>MRETKQAEKETMPKQQRGITVEIPGYQKLQMRYLILDYNGTIALDGALQKGVAERLQQLSEQLEIYIVTADTHGTVRKLCQQLPVQIHTFPTSEAAEEKRKIVETLGADHCVCIGNGRNDLEMCRIAGLSVAVMGEEGMCGKLGAKADICVRNITDGLDLLLYTKRLIATLRG</sequence>
<gene>
    <name evidence="2" type="ORF">EDD74_10214</name>
    <name evidence="1" type="ORF">FAEUMB_19110</name>
</gene>
<dbReference type="RefSeq" id="WP_008976329.1">
    <property type="nucleotide sequence ID" value="NZ_BHEO01000008.1"/>
</dbReference>
<dbReference type="Gene3D" id="3.40.50.1000">
    <property type="entry name" value="HAD superfamily/HAD-like"/>
    <property type="match status" value="1"/>
</dbReference>
<dbReference type="SUPFAM" id="SSF56784">
    <property type="entry name" value="HAD-like"/>
    <property type="match status" value="1"/>
</dbReference>
<organism evidence="2 3">
    <name type="scientific">Faecalimonas umbilicata</name>
    <dbReference type="NCBI Taxonomy" id="1912855"/>
    <lineage>
        <taxon>Bacteria</taxon>
        <taxon>Bacillati</taxon>
        <taxon>Bacillota</taxon>
        <taxon>Clostridia</taxon>
        <taxon>Lachnospirales</taxon>
        <taxon>Lachnospiraceae</taxon>
        <taxon>Faecalimonas</taxon>
    </lineage>
</organism>
<dbReference type="InterPro" id="IPR036412">
    <property type="entry name" value="HAD-like_sf"/>
</dbReference>
<proteinExistence type="predicted"/>
<dbReference type="Proteomes" id="UP000294613">
    <property type="component" value="Unassembled WGS sequence"/>
</dbReference>